<accession>A0ABV2QMV2</accession>
<sequence length="164" mass="17632">MSDTIAISGFVATPPNPITAAGDLKITSFRVASNQRRFDRGRDRWVDGETNWYTVTTFRQLALNVAASVVKGDRVVVTGRLKVRDWEAGEKSGTNVEIEADAVGHDLTWGTTSFTRVRSTSAASSEAAETQPTGAADEFPSQADFEPSSFPDAAEDDSEVAAPF</sequence>
<evidence type="ECO:0000256" key="3">
    <source>
        <dbReference type="SAM" id="MobiDB-lite"/>
    </source>
</evidence>
<keyword evidence="5" id="KW-1185">Reference proteome</keyword>
<dbReference type="SUPFAM" id="SSF50249">
    <property type="entry name" value="Nucleic acid-binding proteins"/>
    <property type="match status" value="1"/>
</dbReference>
<reference evidence="4 5" key="1">
    <citation type="submission" date="2024-06" db="EMBL/GenBank/DDBJ databases">
        <title>Sorghum-associated microbial communities from plants grown in Nebraska, USA.</title>
        <authorList>
            <person name="Schachtman D."/>
        </authorList>
    </citation>
    <scope>NUCLEOTIDE SEQUENCE [LARGE SCALE GENOMIC DNA]</scope>
    <source>
        <strain evidence="4 5">2857</strain>
    </source>
</reference>
<feature type="region of interest" description="Disordered" evidence="3">
    <location>
        <begin position="119"/>
        <end position="164"/>
    </location>
</feature>
<gene>
    <name evidence="4" type="ORF">ABIE21_001338</name>
</gene>
<keyword evidence="1 2" id="KW-0238">DNA-binding</keyword>
<dbReference type="PIRSF" id="PIRSF002070">
    <property type="entry name" value="SSB"/>
    <property type="match status" value="1"/>
</dbReference>
<dbReference type="RefSeq" id="WP_354024011.1">
    <property type="nucleotide sequence ID" value="NZ_JBEPSJ010000001.1"/>
</dbReference>
<dbReference type="Proteomes" id="UP001549257">
    <property type="component" value="Unassembled WGS sequence"/>
</dbReference>
<dbReference type="InterPro" id="IPR000424">
    <property type="entry name" value="Primosome_PriB/ssb"/>
</dbReference>
<dbReference type="PROSITE" id="PS50935">
    <property type="entry name" value="SSB"/>
    <property type="match status" value="1"/>
</dbReference>
<dbReference type="InterPro" id="IPR012340">
    <property type="entry name" value="NA-bd_OB-fold"/>
</dbReference>
<feature type="compositionally biased region" description="Low complexity" evidence="3">
    <location>
        <begin position="119"/>
        <end position="130"/>
    </location>
</feature>
<comment type="caution">
    <text evidence="4">The sequence shown here is derived from an EMBL/GenBank/DDBJ whole genome shotgun (WGS) entry which is preliminary data.</text>
</comment>
<dbReference type="InterPro" id="IPR011344">
    <property type="entry name" value="ssDNA-bd"/>
</dbReference>
<dbReference type="CDD" id="cd04496">
    <property type="entry name" value="SSB_OBF"/>
    <property type="match status" value="1"/>
</dbReference>
<dbReference type="Gene3D" id="2.40.50.140">
    <property type="entry name" value="Nucleic acid-binding proteins"/>
    <property type="match status" value="1"/>
</dbReference>
<dbReference type="Pfam" id="PF00436">
    <property type="entry name" value="SSB"/>
    <property type="match status" value="1"/>
</dbReference>
<proteinExistence type="predicted"/>
<protein>
    <recommendedName>
        <fullName evidence="2">Single-stranded DNA-binding protein</fullName>
    </recommendedName>
</protein>
<dbReference type="EMBL" id="JBEPSJ010000001">
    <property type="protein sequence ID" value="MET4581848.1"/>
    <property type="molecule type" value="Genomic_DNA"/>
</dbReference>
<evidence type="ECO:0000313" key="5">
    <source>
        <dbReference type="Proteomes" id="UP001549257"/>
    </source>
</evidence>
<evidence type="ECO:0000256" key="2">
    <source>
        <dbReference type="PIRNR" id="PIRNR002070"/>
    </source>
</evidence>
<organism evidence="4 5">
    <name type="scientific">Conyzicola nivalis</name>
    <dbReference type="NCBI Taxonomy" id="1477021"/>
    <lineage>
        <taxon>Bacteria</taxon>
        <taxon>Bacillati</taxon>
        <taxon>Actinomycetota</taxon>
        <taxon>Actinomycetes</taxon>
        <taxon>Micrococcales</taxon>
        <taxon>Microbacteriaceae</taxon>
        <taxon>Conyzicola</taxon>
    </lineage>
</organism>
<evidence type="ECO:0000313" key="4">
    <source>
        <dbReference type="EMBL" id="MET4581848.1"/>
    </source>
</evidence>
<evidence type="ECO:0000256" key="1">
    <source>
        <dbReference type="ARBA" id="ARBA00023125"/>
    </source>
</evidence>
<name>A0ABV2QMV2_9MICO</name>
<dbReference type="GO" id="GO:0003677">
    <property type="term" value="F:DNA binding"/>
    <property type="evidence" value="ECO:0007669"/>
    <property type="project" value="UniProtKB-KW"/>
</dbReference>
<feature type="compositionally biased region" description="Acidic residues" evidence="3">
    <location>
        <begin position="153"/>
        <end position="164"/>
    </location>
</feature>